<comment type="caution">
    <text evidence="1">The sequence shown here is derived from an EMBL/GenBank/DDBJ whole genome shotgun (WGS) entry which is preliminary data.</text>
</comment>
<reference evidence="1 2" key="1">
    <citation type="submission" date="2023-03" db="EMBL/GenBank/DDBJ databases">
        <title>Draft genome sequence of Thalassotalea eurytherma JCM 18482T.</title>
        <authorList>
            <person name="Sawabe T."/>
        </authorList>
    </citation>
    <scope>NUCLEOTIDE SEQUENCE [LARGE SCALE GENOMIC DNA]</scope>
    <source>
        <strain evidence="1 2">JCM 18482</strain>
    </source>
</reference>
<dbReference type="InterPro" id="IPR021276">
    <property type="entry name" value="DUF2855"/>
</dbReference>
<accession>A0ABQ6H1I3</accession>
<gene>
    <name evidence="1" type="ORF">theurythT_12010</name>
</gene>
<proteinExistence type="predicted"/>
<evidence type="ECO:0000313" key="2">
    <source>
        <dbReference type="Proteomes" id="UP001157133"/>
    </source>
</evidence>
<dbReference type="SUPFAM" id="SSF51735">
    <property type="entry name" value="NAD(P)-binding Rossmann-fold domains"/>
    <property type="match status" value="1"/>
</dbReference>
<dbReference type="Pfam" id="PF11017">
    <property type="entry name" value="DUF2855"/>
    <property type="match status" value="1"/>
</dbReference>
<dbReference type="RefSeq" id="WP_284207088.1">
    <property type="nucleotide sequence ID" value="NZ_BSSU01000005.1"/>
</dbReference>
<name>A0ABQ6H1I3_9GAMM</name>
<dbReference type="EMBL" id="BSSU01000005">
    <property type="protein sequence ID" value="GLX81749.1"/>
    <property type="molecule type" value="Genomic_DNA"/>
</dbReference>
<keyword evidence="2" id="KW-1185">Reference proteome</keyword>
<sequence>MLQTTFEVNKKTFNEYQYCQQKLPNELPENNIVIAIDKFALTANNISYAVMGDFLGYWQFFSASQPQLGRIPVMGYGTIVKTNHADIKEGERVWGFFPMSSHLTIQAGKVSSAGFYDMKPERLSLAPIYSFFERVENSPTYQKACEDLDILLRGLYTTAWLIEDFFFDNRYFDAEQFLITSASSKTSIALAFAIKARGEKTAIGITSASRVDYVKSLGCFDQVISYDAIDTLNNNRQSVLVDMAGNKHVLAQIHGLFNTRLCYSCRVGATHFQHVEIEQSLEGPQPHMFFAPHQMQKRSADWGKDKLLQLMAKSFYQFIKFSEKEFKLEHLTVCDNNSADKFTQRYLKVLSGKANASIGYINKIQHF</sequence>
<evidence type="ECO:0008006" key="3">
    <source>
        <dbReference type="Google" id="ProtNLM"/>
    </source>
</evidence>
<dbReference type="InterPro" id="IPR036291">
    <property type="entry name" value="NAD(P)-bd_dom_sf"/>
</dbReference>
<evidence type="ECO:0000313" key="1">
    <source>
        <dbReference type="EMBL" id="GLX81749.1"/>
    </source>
</evidence>
<organism evidence="1 2">
    <name type="scientific">Thalassotalea eurytherma</name>
    <dbReference type="NCBI Taxonomy" id="1144278"/>
    <lineage>
        <taxon>Bacteria</taxon>
        <taxon>Pseudomonadati</taxon>
        <taxon>Pseudomonadota</taxon>
        <taxon>Gammaproteobacteria</taxon>
        <taxon>Alteromonadales</taxon>
        <taxon>Colwelliaceae</taxon>
        <taxon>Thalassotalea</taxon>
    </lineage>
</organism>
<protein>
    <recommendedName>
        <fullName evidence="3">DUF2855 family protein</fullName>
    </recommendedName>
</protein>
<dbReference type="Proteomes" id="UP001157133">
    <property type="component" value="Unassembled WGS sequence"/>
</dbReference>